<organism evidence="2 3">
    <name type="scientific">Candidatus Niyogibacteria bacterium CG10_big_fil_rev_8_21_14_0_10_46_36</name>
    <dbReference type="NCBI Taxonomy" id="1974726"/>
    <lineage>
        <taxon>Bacteria</taxon>
        <taxon>Candidatus Niyogiibacteriota</taxon>
    </lineage>
</organism>
<evidence type="ECO:0000313" key="2">
    <source>
        <dbReference type="EMBL" id="PIR69558.1"/>
    </source>
</evidence>
<feature type="domain" description="Methyltransferase" evidence="1">
    <location>
        <begin position="31"/>
        <end position="163"/>
    </location>
</feature>
<evidence type="ECO:0000313" key="3">
    <source>
        <dbReference type="Proteomes" id="UP000231503"/>
    </source>
</evidence>
<protein>
    <recommendedName>
        <fullName evidence="1">Methyltransferase domain-containing protein</fullName>
    </recommendedName>
</protein>
<dbReference type="EMBL" id="PFCO01000005">
    <property type="protein sequence ID" value="PIR69558.1"/>
    <property type="molecule type" value="Genomic_DNA"/>
</dbReference>
<name>A0A2H0TDB7_9BACT</name>
<dbReference type="CDD" id="cd02440">
    <property type="entry name" value="AdoMet_MTases"/>
    <property type="match status" value="1"/>
</dbReference>
<dbReference type="InterPro" id="IPR025714">
    <property type="entry name" value="Methyltranfer_dom"/>
</dbReference>
<dbReference type="Pfam" id="PF13847">
    <property type="entry name" value="Methyltransf_31"/>
    <property type="match status" value="1"/>
</dbReference>
<accession>A0A2H0TDB7</accession>
<comment type="caution">
    <text evidence="2">The sequence shown here is derived from an EMBL/GenBank/DDBJ whole genome shotgun (WGS) entry which is preliminary data.</text>
</comment>
<dbReference type="Gene3D" id="3.40.50.150">
    <property type="entry name" value="Vaccinia Virus protein VP39"/>
    <property type="match status" value="1"/>
</dbReference>
<gene>
    <name evidence="2" type="ORF">COU47_02275</name>
</gene>
<dbReference type="SUPFAM" id="SSF53335">
    <property type="entry name" value="S-adenosyl-L-methionine-dependent methyltransferases"/>
    <property type="match status" value="1"/>
</dbReference>
<reference evidence="3" key="1">
    <citation type="submission" date="2017-09" db="EMBL/GenBank/DDBJ databases">
        <title>Depth-based differentiation of microbial function through sediment-hosted aquifers and enrichment of novel symbionts in the deep terrestrial subsurface.</title>
        <authorList>
            <person name="Probst A.J."/>
            <person name="Ladd B."/>
            <person name="Jarett J.K."/>
            <person name="Geller-Mcgrath D.E."/>
            <person name="Sieber C.M.K."/>
            <person name="Emerson J.B."/>
            <person name="Anantharaman K."/>
            <person name="Thomas B.C."/>
            <person name="Malmstrom R."/>
            <person name="Stieglmeier M."/>
            <person name="Klingl A."/>
            <person name="Woyke T."/>
            <person name="Ryan C.M."/>
            <person name="Banfield J.F."/>
        </authorList>
    </citation>
    <scope>NUCLEOTIDE SEQUENCE [LARGE SCALE GENOMIC DNA]</scope>
</reference>
<dbReference type="Proteomes" id="UP000231503">
    <property type="component" value="Unassembled WGS sequence"/>
</dbReference>
<dbReference type="InterPro" id="IPR029063">
    <property type="entry name" value="SAM-dependent_MTases_sf"/>
</dbReference>
<dbReference type="AlphaFoldDB" id="A0A2H0TDB7"/>
<sequence length="192" mass="21094">MSGNGLPILPFIRISIVAFLDPKDITKQANIKEGMIVADFGSGSGFRTIPIAHAVGRSGRVYALDIQKEMLEVVRGKAKADHLLNVYTIWADLESPNGSTLKDDYTDHVVVANILFQADDKDAVAKEAFRILKSKGTASVVEWDISAGVLGPPKEQLIDKAKTKEVFTAAGFIWDKEFYTGEHHYGLLFKKS</sequence>
<proteinExistence type="predicted"/>
<evidence type="ECO:0000259" key="1">
    <source>
        <dbReference type="Pfam" id="PF13847"/>
    </source>
</evidence>